<name>A0A4Y2NA69_ARAVE</name>
<dbReference type="EMBL" id="BGPR01008583">
    <property type="protein sequence ID" value="GBN34736.1"/>
    <property type="molecule type" value="Genomic_DNA"/>
</dbReference>
<feature type="transmembrane region" description="Helical" evidence="1">
    <location>
        <begin position="12"/>
        <end position="31"/>
    </location>
</feature>
<keyword evidence="1" id="KW-1133">Transmembrane helix</keyword>
<evidence type="ECO:0000256" key="1">
    <source>
        <dbReference type="SAM" id="Phobius"/>
    </source>
</evidence>
<keyword evidence="3" id="KW-1185">Reference proteome</keyword>
<sequence>MERENYKQCNCSTTVNTCICILIFVYLNIYTNVIAPAYLYDIIIFFILCFDDVYCFGINAALASTVLAQSSITQVSSDTFAFFPQPLLHLEVIRDTILAGPLIVYMGVNDLFITSIPSWMGSITVLPMFALSGMFDGSVDVQLLWLVVTWRKEPQNLLDLLVY</sequence>
<evidence type="ECO:0000313" key="3">
    <source>
        <dbReference type="Proteomes" id="UP000499080"/>
    </source>
</evidence>
<feature type="transmembrane region" description="Helical" evidence="1">
    <location>
        <begin position="37"/>
        <end position="62"/>
    </location>
</feature>
<dbReference type="Proteomes" id="UP000499080">
    <property type="component" value="Unassembled WGS sequence"/>
</dbReference>
<organism evidence="2 3">
    <name type="scientific">Araneus ventricosus</name>
    <name type="common">Orbweaver spider</name>
    <name type="synonym">Epeira ventricosa</name>
    <dbReference type="NCBI Taxonomy" id="182803"/>
    <lineage>
        <taxon>Eukaryota</taxon>
        <taxon>Metazoa</taxon>
        <taxon>Ecdysozoa</taxon>
        <taxon>Arthropoda</taxon>
        <taxon>Chelicerata</taxon>
        <taxon>Arachnida</taxon>
        <taxon>Araneae</taxon>
        <taxon>Araneomorphae</taxon>
        <taxon>Entelegynae</taxon>
        <taxon>Araneoidea</taxon>
        <taxon>Araneidae</taxon>
        <taxon>Araneus</taxon>
    </lineage>
</organism>
<keyword evidence="1" id="KW-0812">Transmembrane</keyword>
<evidence type="ECO:0000313" key="2">
    <source>
        <dbReference type="EMBL" id="GBN34736.1"/>
    </source>
</evidence>
<keyword evidence="1" id="KW-0472">Membrane</keyword>
<reference evidence="2 3" key="1">
    <citation type="journal article" date="2019" name="Sci. Rep.">
        <title>Orb-weaving spider Araneus ventricosus genome elucidates the spidroin gene catalogue.</title>
        <authorList>
            <person name="Kono N."/>
            <person name="Nakamura H."/>
            <person name="Ohtoshi R."/>
            <person name="Moran D.A.P."/>
            <person name="Shinohara A."/>
            <person name="Yoshida Y."/>
            <person name="Fujiwara M."/>
            <person name="Mori M."/>
            <person name="Tomita M."/>
            <person name="Arakawa K."/>
        </authorList>
    </citation>
    <scope>NUCLEOTIDE SEQUENCE [LARGE SCALE GENOMIC DNA]</scope>
</reference>
<dbReference type="AlphaFoldDB" id="A0A4Y2NA69"/>
<protein>
    <submittedName>
        <fullName evidence="2">Uncharacterized protein</fullName>
    </submittedName>
</protein>
<comment type="caution">
    <text evidence="2">The sequence shown here is derived from an EMBL/GenBank/DDBJ whole genome shotgun (WGS) entry which is preliminary data.</text>
</comment>
<proteinExistence type="predicted"/>
<accession>A0A4Y2NA69</accession>
<gene>
    <name evidence="2" type="ORF">AVEN_248098_1</name>
</gene>